<name>A0A2A7B453_9FIRM</name>
<evidence type="ECO:0000313" key="2">
    <source>
        <dbReference type="EMBL" id="PDX86098.1"/>
    </source>
</evidence>
<proteinExistence type="predicted"/>
<feature type="region of interest" description="Disordered" evidence="1">
    <location>
        <begin position="1"/>
        <end position="21"/>
    </location>
</feature>
<evidence type="ECO:0000256" key="1">
    <source>
        <dbReference type="SAM" id="MobiDB-lite"/>
    </source>
</evidence>
<dbReference type="RefSeq" id="WP_097793092.1">
    <property type="nucleotide sequence ID" value="NZ_CABJDF010000006.1"/>
</dbReference>
<dbReference type="AlphaFoldDB" id="A0A2A7B453"/>
<evidence type="ECO:0000313" key="3">
    <source>
        <dbReference type="Proteomes" id="UP000220904"/>
    </source>
</evidence>
<organism evidence="2 3">
    <name type="scientific">Faecalibacterium prausnitzii</name>
    <dbReference type="NCBI Taxonomy" id="853"/>
    <lineage>
        <taxon>Bacteria</taxon>
        <taxon>Bacillati</taxon>
        <taxon>Bacillota</taxon>
        <taxon>Clostridia</taxon>
        <taxon>Eubacteriales</taxon>
        <taxon>Oscillospiraceae</taxon>
        <taxon>Faecalibacterium</taxon>
    </lineage>
</organism>
<gene>
    <name evidence="2" type="ORF">CHR60_11155</name>
</gene>
<dbReference type="OrthoDB" id="1857175at2"/>
<keyword evidence="2" id="KW-0131">Cell cycle</keyword>
<reference evidence="2 3" key="1">
    <citation type="journal article" date="2017" name="Front. Microbiol.">
        <title>New Insights into the Diversity of the Genus Faecalibacterium.</title>
        <authorList>
            <person name="Benevides L."/>
            <person name="Burman S."/>
            <person name="Martin R."/>
            <person name="Robert V."/>
            <person name="Thomas M."/>
            <person name="Miquel S."/>
            <person name="Chain F."/>
            <person name="Sokol H."/>
            <person name="Bermudez-Humaran L.G."/>
            <person name="Morrison M."/>
            <person name="Langella P."/>
            <person name="Azevedo V.A."/>
            <person name="Chatel J.M."/>
            <person name="Soares S."/>
        </authorList>
    </citation>
    <scope>NUCLEOTIDE SEQUENCE [LARGE SCALE GENOMIC DNA]</scope>
    <source>
        <strain evidence="2 3">AHMP21</strain>
    </source>
</reference>
<dbReference type="Proteomes" id="UP000220904">
    <property type="component" value="Unassembled WGS sequence"/>
</dbReference>
<comment type="caution">
    <text evidence="2">The sequence shown here is derived from an EMBL/GenBank/DDBJ whole genome shotgun (WGS) entry which is preliminary data.</text>
</comment>
<dbReference type="GO" id="GO:0051301">
    <property type="term" value="P:cell division"/>
    <property type="evidence" value="ECO:0007669"/>
    <property type="project" value="UniProtKB-KW"/>
</dbReference>
<sequence>MGQAAYDMTEVRRRRAPQTQRNVPLRVEKGGKPRLNPVRAAMQHALQLLSAALLVGFAVSLLWSESQLVELNSKIQNAKAELVSEQSQYTYYNSALNNRTNITSVEETATRLGLMKIDQSQITYIRLDEGSVLVRKESAVRQWTDLLHDGAMMVMGRVNRAN</sequence>
<keyword evidence="2" id="KW-0132">Cell division</keyword>
<accession>A0A2A7B453</accession>
<dbReference type="EMBL" id="NOUV01000017">
    <property type="protein sequence ID" value="PDX86098.1"/>
    <property type="molecule type" value="Genomic_DNA"/>
</dbReference>
<protein>
    <submittedName>
        <fullName evidence="2">Cell division protein FtsL</fullName>
    </submittedName>
</protein>